<dbReference type="PATRIC" id="fig|496833.3.peg.636"/>
<evidence type="ECO:0000256" key="2">
    <source>
        <dbReference type="ARBA" id="ARBA00023235"/>
    </source>
</evidence>
<dbReference type="PROSITE" id="PS50889">
    <property type="entry name" value="S4"/>
    <property type="match status" value="1"/>
</dbReference>
<feature type="domain" description="RNA-binding S4" evidence="5">
    <location>
        <begin position="28"/>
        <end position="93"/>
    </location>
</feature>
<dbReference type="EC" id="5.4.99.-" evidence="4"/>
<dbReference type="KEGG" id="mfp:MBIO_0213"/>
<accession>C4XEA6</accession>
<reference evidence="6 7" key="1">
    <citation type="journal article" date="2009" name="Curr. Microbiol.">
        <title>Molecular cloning and expression of a novel cholinephosphotransferase involved in glycoglycerophospholipid biosynthesis of Mycoplasma fermentans.</title>
        <authorList>
            <person name="Ishida N."/>
            <person name="Irikura D."/>
            <person name="Matsuda K."/>
            <person name="Sato S."/>
            <person name="Asano K."/>
        </authorList>
    </citation>
    <scope>NUCLEOTIDE SEQUENCE [LARGE SCALE GENOMIC DNA]</scope>
    <source>
        <strain evidence="7">ATCC 19989 / NBRC 14854 / NCTC 10117 / PG18</strain>
    </source>
</reference>
<dbReference type="Pfam" id="PF00849">
    <property type="entry name" value="PseudoU_synth_2"/>
    <property type="match status" value="1"/>
</dbReference>
<evidence type="ECO:0000313" key="6">
    <source>
        <dbReference type="EMBL" id="BAH69478.1"/>
    </source>
</evidence>
<protein>
    <recommendedName>
        <fullName evidence="4">Pseudouridine synthase</fullName>
        <ecNumber evidence="4">5.4.99.-</ecNumber>
    </recommendedName>
</protein>
<dbReference type="InterPro" id="IPR020094">
    <property type="entry name" value="TruA/RsuA/RluB/E/F_N"/>
</dbReference>
<dbReference type="InterPro" id="IPR050343">
    <property type="entry name" value="RsuA_PseudoU_synthase"/>
</dbReference>
<evidence type="ECO:0000256" key="4">
    <source>
        <dbReference type="RuleBase" id="RU003887"/>
    </source>
</evidence>
<dbReference type="AlphaFoldDB" id="C4XEA6"/>
<dbReference type="SUPFAM" id="SSF55174">
    <property type="entry name" value="Alpha-L RNA-binding motif"/>
    <property type="match status" value="1"/>
</dbReference>
<dbReference type="InterPro" id="IPR036986">
    <property type="entry name" value="S4_RNA-bd_sf"/>
</dbReference>
<dbReference type="SMART" id="SM00363">
    <property type="entry name" value="S4"/>
    <property type="match status" value="1"/>
</dbReference>
<dbReference type="Proteomes" id="UP000006810">
    <property type="component" value="Chromosome"/>
</dbReference>
<evidence type="ECO:0000259" key="5">
    <source>
        <dbReference type="SMART" id="SM00363"/>
    </source>
</evidence>
<dbReference type="PROSITE" id="PS01149">
    <property type="entry name" value="PSI_RSU"/>
    <property type="match status" value="1"/>
</dbReference>
<dbReference type="PANTHER" id="PTHR47683">
    <property type="entry name" value="PSEUDOURIDINE SYNTHASE FAMILY PROTEIN-RELATED"/>
    <property type="match status" value="1"/>
</dbReference>
<dbReference type="InterPro" id="IPR020103">
    <property type="entry name" value="PsdUridine_synth_cat_dom_sf"/>
</dbReference>
<dbReference type="EMBL" id="AP009608">
    <property type="protein sequence ID" value="BAH69478.1"/>
    <property type="molecule type" value="Genomic_DNA"/>
</dbReference>
<evidence type="ECO:0000313" key="7">
    <source>
        <dbReference type="Proteomes" id="UP000006810"/>
    </source>
</evidence>
<dbReference type="InterPro" id="IPR000748">
    <property type="entry name" value="PsdUridine_synth_RsuA/RluB/E/F"/>
</dbReference>
<dbReference type="PANTHER" id="PTHR47683:SF2">
    <property type="entry name" value="RNA-BINDING S4 DOMAIN-CONTAINING PROTEIN"/>
    <property type="match status" value="1"/>
</dbReference>
<dbReference type="InterPro" id="IPR042092">
    <property type="entry name" value="PsdUridine_s_RsuA/RluB/E/F_cat"/>
</dbReference>
<dbReference type="FunFam" id="3.10.290.10:FF:000003">
    <property type="entry name" value="Pseudouridine synthase"/>
    <property type="match status" value="1"/>
</dbReference>
<organism evidence="6 7">
    <name type="scientific">Mycoplasmopsis fermentans (strain ATCC 19989 / NBRC 14854 / NCTC 10117 / PG18)</name>
    <name type="common">Mycoplasma fermentans</name>
    <dbReference type="NCBI Taxonomy" id="496833"/>
    <lineage>
        <taxon>Bacteria</taxon>
        <taxon>Bacillati</taxon>
        <taxon>Mycoplasmatota</taxon>
        <taxon>Mycoplasmoidales</taxon>
        <taxon>Metamycoplasmataceae</taxon>
        <taxon>Mycoplasmopsis</taxon>
    </lineage>
</organism>
<dbReference type="SUPFAM" id="SSF55120">
    <property type="entry name" value="Pseudouridine synthase"/>
    <property type="match status" value="1"/>
</dbReference>
<keyword evidence="2 4" id="KW-0413">Isomerase</keyword>
<dbReference type="CDD" id="cd02870">
    <property type="entry name" value="PseudoU_synth_RsuA_like"/>
    <property type="match status" value="1"/>
</dbReference>
<evidence type="ECO:0000256" key="3">
    <source>
        <dbReference type="PROSITE-ProRule" id="PRU00182"/>
    </source>
</evidence>
<dbReference type="GO" id="GO:0120159">
    <property type="term" value="F:rRNA pseudouridine synthase activity"/>
    <property type="evidence" value="ECO:0007669"/>
    <property type="project" value="UniProtKB-ARBA"/>
</dbReference>
<name>C4XEA6_MYCFP</name>
<dbReference type="Gene3D" id="3.30.70.580">
    <property type="entry name" value="Pseudouridine synthase I, catalytic domain, N-terminal subdomain"/>
    <property type="match status" value="1"/>
</dbReference>
<evidence type="ECO:0000256" key="1">
    <source>
        <dbReference type="ARBA" id="ARBA00008348"/>
    </source>
</evidence>
<dbReference type="InterPro" id="IPR002942">
    <property type="entry name" value="S4_RNA-bd"/>
</dbReference>
<dbReference type="CDD" id="cd00165">
    <property type="entry name" value="S4"/>
    <property type="match status" value="1"/>
</dbReference>
<gene>
    <name evidence="6" type="ordered locus">MBIO_0213</name>
</gene>
<comment type="similarity">
    <text evidence="1 4">Belongs to the pseudouridine synthase RsuA family.</text>
</comment>
<dbReference type="NCBIfam" id="TIGR00093">
    <property type="entry name" value="pseudouridine synthase"/>
    <property type="match status" value="1"/>
</dbReference>
<proteinExistence type="inferred from homology"/>
<dbReference type="Gene3D" id="3.30.70.1560">
    <property type="entry name" value="Alpha-L RNA-binding motif"/>
    <property type="match status" value="1"/>
</dbReference>
<dbReference type="InterPro" id="IPR006145">
    <property type="entry name" value="PsdUridine_synth_RsuA/RluA"/>
</dbReference>
<dbReference type="Gene3D" id="3.10.290.10">
    <property type="entry name" value="RNA-binding S4 domain"/>
    <property type="match status" value="1"/>
</dbReference>
<dbReference type="Pfam" id="PF01479">
    <property type="entry name" value="S4"/>
    <property type="match status" value="1"/>
</dbReference>
<keyword evidence="3" id="KW-0694">RNA-binding</keyword>
<dbReference type="GO" id="GO:0000455">
    <property type="term" value="P:enzyme-directed rRNA pseudouridine synthesis"/>
    <property type="evidence" value="ECO:0007669"/>
    <property type="project" value="UniProtKB-ARBA"/>
</dbReference>
<sequence>MYTRTTKNLWQMNEINFLVERFAMKELIRVQKLIAQTGYCSRRKAEEYIEKKLVKVNGKIVQLGDKASENDEIKINNQLISLQKPNFVYFLLNKPKKTISTVKDPKGRKTVVDLINYSERIAPVGRLDYDTTGALLLTNDWEMINKLTHPKYEILRTYRVRIDSPLSLKEFKLINAGLIVNGKFSKQIVDQVDTKSYLVTLHVGSYHHIKELFKALNHEVINLKRVSFANLTVEKMPEGSYRTLTLKEIKDLKVLISLQEKKLCQKEEN</sequence>
<dbReference type="eggNOG" id="COG1187">
    <property type="taxonomic scope" value="Bacteria"/>
</dbReference>
<dbReference type="HOGENOM" id="CLU_024979_1_2_14"/>
<dbReference type="InterPro" id="IPR018496">
    <property type="entry name" value="PsdUridine_synth_RsuA/RluB_CS"/>
</dbReference>
<dbReference type="GO" id="GO:0003723">
    <property type="term" value="F:RNA binding"/>
    <property type="evidence" value="ECO:0007669"/>
    <property type="project" value="UniProtKB-KW"/>
</dbReference>
<keyword evidence="7" id="KW-1185">Reference proteome</keyword>